<comment type="subunit">
    <text evidence="5">Homodimer.</text>
</comment>
<dbReference type="PRINTS" id="PR01179">
    <property type="entry name" value="ODADCRBXLASE"/>
</dbReference>
<feature type="binding site" evidence="5">
    <location>
        <position position="389"/>
    </location>
    <ligand>
        <name>pyridoxal 5'-phosphate</name>
        <dbReference type="ChEBI" id="CHEBI:597326"/>
    </ligand>
</feature>
<dbReference type="PANTHER" id="PTHR43727:SF2">
    <property type="entry name" value="GROUP IV DECARBOXYLASE"/>
    <property type="match status" value="1"/>
</dbReference>
<keyword evidence="4 5" id="KW-0456">Lyase</keyword>
<feature type="binding site" evidence="5">
    <location>
        <begin position="289"/>
        <end position="292"/>
    </location>
    <ligand>
        <name>pyridoxal 5'-phosphate</name>
        <dbReference type="ChEBI" id="CHEBI:597326"/>
    </ligand>
</feature>
<dbReference type="HAMAP" id="MF_02120">
    <property type="entry name" value="LysA"/>
    <property type="match status" value="1"/>
</dbReference>
<accession>A0A9D1NRA9</accession>
<dbReference type="EMBL" id="DVOL01000043">
    <property type="protein sequence ID" value="HIV10689.1"/>
    <property type="molecule type" value="Genomic_DNA"/>
</dbReference>
<keyword evidence="5" id="KW-0028">Amino-acid biosynthesis</keyword>
<evidence type="ECO:0000256" key="6">
    <source>
        <dbReference type="NCBIfam" id="TIGR01048"/>
    </source>
</evidence>
<feature type="binding site" evidence="5">
    <location>
        <position position="247"/>
    </location>
    <ligand>
        <name>pyridoxal 5'-phosphate</name>
        <dbReference type="ChEBI" id="CHEBI:597326"/>
    </ligand>
</feature>
<dbReference type="Gene3D" id="3.20.20.10">
    <property type="entry name" value="Alanine racemase"/>
    <property type="match status" value="1"/>
</dbReference>
<sequence length="430" mass="46982">MLSENVTMQDGSLHFAGMSVDSLADKYSTPLYLMDEDRIRKNCREYKTALDEVFGCGSMALYASKAASFKAIYGIIAEEGLGADVVSPGEIHTAVLAGFPMEKAYFQGNNKTDWDIEYAMDCGVGYFVCDNKEEVEAIDLIARKRGIRQKILLRLTPGIDPHTYAAVATGKVDSKFGTAIETGQAESILAYTLGLDGIELMGFHCHVGSMVFDSDVFIRSAEIMLGFIADMKKKYGYTAKELDLGGGYGVRYVEAQPKISISENIRLLGDYIKDCCGRLGIELPKILLEPGRSIVADAGMTVYTVGTVKRITGYKNYVSIDGGMTDNPRYALYGSSYTVLPVGESEAPGFKCDLVGRCCESGDIIQTDITLPKDISRGDRVAVLTTGAYNYSMASNYNRLPRPAMVMLKNGSDRLVIRRETLDDLAANDL</sequence>
<dbReference type="EC" id="4.1.1.20" evidence="5 6"/>
<dbReference type="SUPFAM" id="SSF50621">
    <property type="entry name" value="Alanine racemase C-terminal domain-like"/>
    <property type="match status" value="1"/>
</dbReference>
<feature type="binding site" evidence="5">
    <location>
        <position position="292"/>
    </location>
    <ligand>
        <name>substrate</name>
    </ligand>
</feature>
<dbReference type="PRINTS" id="PR01181">
    <property type="entry name" value="DAPDCRBXLASE"/>
</dbReference>
<comment type="function">
    <text evidence="5">Specifically catalyzes the decarboxylation of meso-diaminopimelate (meso-DAP) to L-lysine.</text>
</comment>
<evidence type="ECO:0000256" key="2">
    <source>
        <dbReference type="ARBA" id="ARBA00022793"/>
    </source>
</evidence>
<evidence type="ECO:0000256" key="7">
    <source>
        <dbReference type="PIRSR" id="PIRSR600183-50"/>
    </source>
</evidence>
<comment type="similarity">
    <text evidence="5">Belongs to the Orn/Lys/Arg decarboxylase class-II family. LysA subfamily.</text>
</comment>
<dbReference type="GO" id="GO:0008836">
    <property type="term" value="F:diaminopimelate decarboxylase activity"/>
    <property type="evidence" value="ECO:0007669"/>
    <property type="project" value="UniProtKB-UniRule"/>
</dbReference>
<organism evidence="10 11">
    <name type="scientific">Candidatus Faeciplasma avium</name>
    <dbReference type="NCBI Taxonomy" id="2840798"/>
    <lineage>
        <taxon>Bacteria</taxon>
        <taxon>Bacillati</taxon>
        <taxon>Bacillota</taxon>
        <taxon>Clostridia</taxon>
        <taxon>Eubacteriales</taxon>
        <taxon>Oscillospiraceae</taxon>
        <taxon>Oscillospiraceae incertae sedis</taxon>
        <taxon>Candidatus Faeciplasma</taxon>
    </lineage>
</organism>
<dbReference type="GO" id="GO:0030170">
    <property type="term" value="F:pyridoxal phosphate binding"/>
    <property type="evidence" value="ECO:0007669"/>
    <property type="project" value="UniProtKB-UniRule"/>
</dbReference>
<dbReference type="InterPro" id="IPR029066">
    <property type="entry name" value="PLP-binding_barrel"/>
</dbReference>
<comment type="cofactor">
    <cofactor evidence="1 5 7 8">
        <name>pyridoxal 5'-phosphate</name>
        <dbReference type="ChEBI" id="CHEBI:597326"/>
    </cofactor>
</comment>
<comment type="catalytic activity">
    <reaction evidence="5 8">
        <text>meso-2,6-diaminopimelate + H(+) = L-lysine + CO2</text>
        <dbReference type="Rhea" id="RHEA:15101"/>
        <dbReference type="ChEBI" id="CHEBI:15378"/>
        <dbReference type="ChEBI" id="CHEBI:16526"/>
        <dbReference type="ChEBI" id="CHEBI:32551"/>
        <dbReference type="ChEBI" id="CHEBI:57791"/>
        <dbReference type="EC" id="4.1.1.20"/>
    </reaction>
</comment>
<dbReference type="GO" id="GO:0009089">
    <property type="term" value="P:lysine biosynthetic process via diaminopimelate"/>
    <property type="evidence" value="ECO:0007669"/>
    <property type="project" value="UniProtKB-UniRule"/>
</dbReference>
<name>A0A9D1NRA9_9FIRM</name>
<reference evidence="10" key="1">
    <citation type="submission" date="2020-10" db="EMBL/GenBank/DDBJ databases">
        <authorList>
            <person name="Gilroy R."/>
        </authorList>
    </citation>
    <scope>NUCLEOTIDE SEQUENCE</scope>
    <source>
        <strain evidence="10">1370</strain>
    </source>
</reference>
<evidence type="ECO:0000256" key="5">
    <source>
        <dbReference type="HAMAP-Rule" id="MF_02120"/>
    </source>
</evidence>
<evidence type="ECO:0000259" key="9">
    <source>
        <dbReference type="Pfam" id="PF02784"/>
    </source>
</evidence>
<evidence type="ECO:0000256" key="3">
    <source>
        <dbReference type="ARBA" id="ARBA00022898"/>
    </source>
</evidence>
<dbReference type="Proteomes" id="UP000823960">
    <property type="component" value="Unassembled WGS sequence"/>
</dbReference>
<dbReference type="InterPro" id="IPR002986">
    <property type="entry name" value="DAP_deCOOHase_LysA"/>
</dbReference>
<dbReference type="InterPro" id="IPR000183">
    <property type="entry name" value="Orn/DAP/Arg_de-COase"/>
</dbReference>
<comment type="pathway">
    <text evidence="5 8">Amino-acid biosynthesis; L-lysine biosynthesis via DAP pathway; L-lysine from DL-2,6-diaminopimelate: step 1/1.</text>
</comment>
<dbReference type="SUPFAM" id="SSF51419">
    <property type="entry name" value="PLP-binding barrel"/>
    <property type="match status" value="1"/>
</dbReference>
<evidence type="ECO:0000313" key="10">
    <source>
        <dbReference type="EMBL" id="HIV10689.1"/>
    </source>
</evidence>
<evidence type="ECO:0000256" key="8">
    <source>
        <dbReference type="RuleBase" id="RU003738"/>
    </source>
</evidence>
<dbReference type="NCBIfam" id="TIGR01048">
    <property type="entry name" value="lysA"/>
    <property type="match status" value="1"/>
</dbReference>
<dbReference type="CDD" id="cd06828">
    <property type="entry name" value="PLPDE_III_DapDC"/>
    <property type="match status" value="1"/>
</dbReference>
<feature type="domain" description="Orn/DAP/Arg decarboxylase 2 N-terminal" evidence="9">
    <location>
        <begin position="37"/>
        <end position="296"/>
    </location>
</feature>
<comment type="caution">
    <text evidence="10">The sequence shown here is derived from an EMBL/GenBank/DDBJ whole genome shotgun (WGS) entry which is preliminary data.</text>
</comment>
<dbReference type="InterPro" id="IPR009006">
    <property type="entry name" value="Ala_racemase/Decarboxylase_C"/>
</dbReference>
<proteinExistence type="inferred from homology"/>
<evidence type="ECO:0000256" key="4">
    <source>
        <dbReference type="ARBA" id="ARBA00023239"/>
    </source>
</evidence>
<keyword evidence="3 5" id="KW-0663">Pyridoxal phosphate</keyword>
<protein>
    <recommendedName>
        <fullName evidence="5 6">Diaminopimelate decarboxylase</fullName>
        <shortName evidence="5">DAP decarboxylase</shortName>
        <shortName evidence="5">DAPDC</shortName>
        <ecNumber evidence="5 6">4.1.1.20</ecNumber>
    </recommendedName>
</protein>
<gene>
    <name evidence="5 10" type="primary">lysA</name>
    <name evidence="10" type="ORF">IAD28_03210</name>
</gene>
<feature type="active site" description="Proton donor" evidence="7">
    <location>
        <position position="359"/>
    </location>
</feature>
<dbReference type="PANTHER" id="PTHR43727">
    <property type="entry name" value="DIAMINOPIMELATE DECARBOXYLASE"/>
    <property type="match status" value="1"/>
</dbReference>
<feature type="binding site" evidence="5">
    <location>
        <position position="333"/>
    </location>
    <ligand>
        <name>substrate</name>
    </ligand>
</feature>
<feature type="binding site" evidence="5">
    <location>
        <position position="360"/>
    </location>
    <ligand>
        <name>substrate</name>
    </ligand>
</feature>
<evidence type="ECO:0000313" key="11">
    <source>
        <dbReference type="Proteomes" id="UP000823960"/>
    </source>
</evidence>
<dbReference type="Gene3D" id="2.40.37.10">
    <property type="entry name" value="Lyase, Ornithine Decarboxylase, Chain A, domain 1"/>
    <property type="match status" value="1"/>
</dbReference>
<evidence type="ECO:0000256" key="1">
    <source>
        <dbReference type="ARBA" id="ARBA00001933"/>
    </source>
</evidence>
<dbReference type="InterPro" id="IPR022644">
    <property type="entry name" value="De-COase2_N"/>
</dbReference>
<dbReference type="Pfam" id="PF02784">
    <property type="entry name" value="Orn_Arg_deC_N"/>
    <property type="match status" value="1"/>
</dbReference>
<keyword evidence="2 5" id="KW-0210">Decarboxylase</keyword>
<feature type="binding site" evidence="5">
    <location>
        <position position="329"/>
    </location>
    <ligand>
        <name>substrate</name>
    </ligand>
</feature>
<keyword evidence="5 8" id="KW-0457">Lysine biosynthesis</keyword>
<feature type="binding site" evidence="5">
    <location>
        <position position="389"/>
    </location>
    <ligand>
        <name>substrate</name>
    </ligand>
</feature>
<feature type="modified residue" description="N6-(pyridoxal phosphate)lysine" evidence="5 7">
    <location>
        <position position="65"/>
    </location>
</feature>
<reference evidence="10" key="2">
    <citation type="journal article" date="2021" name="PeerJ">
        <title>Extensive microbial diversity within the chicken gut microbiome revealed by metagenomics and culture.</title>
        <authorList>
            <person name="Gilroy R."/>
            <person name="Ravi A."/>
            <person name="Getino M."/>
            <person name="Pursley I."/>
            <person name="Horton D.L."/>
            <person name="Alikhan N.F."/>
            <person name="Baker D."/>
            <person name="Gharbi K."/>
            <person name="Hall N."/>
            <person name="Watson M."/>
            <person name="Adriaenssens E.M."/>
            <person name="Foster-Nyarko E."/>
            <person name="Jarju S."/>
            <person name="Secka A."/>
            <person name="Antonio M."/>
            <person name="Oren A."/>
            <person name="Chaudhuri R.R."/>
            <person name="La Ragione R."/>
            <person name="Hildebrand F."/>
            <person name="Pallen M.J."/>
        </authorList>
    </citation>
    <scope>NUCLEOTIDE SEQUENCE</scope>
    <source>
        <strain evidence="10">1370</strain>
    </source>
</reference>
<dbReference type="AlphaFoldDB" id="A0A9D1NRA9"/>
<dbReference type="FunFam" id="3.20.20.10:FF:000003">
    <property type="entry name" value="Diaminopimelate decarboxylase"/>
    <property type="match status" value="1"/>
</dbReference>